<evidence type="ECO:0000313" key="2">
    <source>
        <dbReference type="Proteomes" id="UP000287651"/>
    </source>
</evidence>
<dbReference type="EMBL" id="AMZH03015769">
    <property type="protein sequence ID" value="RRT45543.1"/>
    <property type="molecule type" value="Genomic_DNA"/>
</dbReference>
<organism evidence="1 2">
    <name type="scientific">Ensete ventricosum</name>
    <name type="common">Abyssinian banana</name>
    <name type="synonym">Musa ensete</name>
    <dbReference type="NCBI Taxonomy" id="4639"/>
    <lineage>
        <taxon>Eukaryota</taxon>
        <taxon>Viridiplantae</taxon>
        <taxon>Streptophyta</taxon>
        <taxon>Embryophyta</taxon>
        <taxon>Tracheophyta</taxon>
        <taxon>Spermatophyta</taxon>
        <taxon>Magnoliopsida</taxon>
        <taxon>Liliopsida</taxon>
        <taxon>Zingiberales</taxon>
        <taxon>Musaceae</taxon>
        <taxon>Ensete</taxon>
    </lineage>
</organism>
<accession>A0A426Y198</accession>
<gene>
    <name evidence="1" type="ORF">B296_00055062</name>
</gene>
<comment type="caution">
    <text evidence="1">The sequence shown here is derived from an EMBL/GenBank/DDBJ whole genome shotgun (WGS) entry which is preliminary data.</text>
</comment>
<reference evidence="1 2" key="1">
    <citation type="journal article" date="2014" name="Agronomy (Basel)">
        <title>A Draft Genome Sequence for Ensete ventricosum, the Drought-Tolerant Tree Against Hunger.</title>
        <authorList>
            <person name="Harrison J."/>
            <person name="Moore K.A."/>
            <person name="Paszkiewicz K."/>
            <person name="Jones T."/>
            <person name="Grant M."/>
            <person name="Ambacheew D."/>
            <person name="Muzemil S."/>
            <person name="Studholme D.J."/>
        </authorList>
    </citation>
    <scope>NUCLEOTIDE SEQUENCE [LARGE SCALE GENOMIC DNA]</scope>
</reference>
<dbReference type="AlphaFoldDB" id="A0A426Y198"/>
<sequence length="144" mass="15980">MLRHLRSTFGSLQISQLSAGASHLLREGLGQELTKFAFKKMVLISVHQDLARISRKASGRTDGDQVLRRPGLGVGGECRHFRRLRDRGDKSRSIIAESSLMLPSPSQCVRLPKSIYPKCLRDSYWGPEGSGLGPIKCFNWASLS</sequence>
<name>A0A426Y198_ENSVE</name>
<evidence type="ECO:0000313" key="1">
    <source>
        <dbReference type="EMBL" id="RRT45543.1"/>
    </source>
</evidence>
<protein>
    <submittedName>
        <fullName evidence="1">Uncharacterized protein</fullName>
    </submittedName>
</protein>
<proteinExistence type="predicted"/>
<dbReference type="Proteomes" id="UP000287651">
    <property type="component" value="Unassembled WGS sequence"/>
</dbReference>